<dbReference type="KEGG" id="msch:N508_000831"/>
<sequence length="272" mass="30746">MMKKNNKYFIIIIVITALFGCSKTHDEYLSEAAAFYENKKYDKALYMYDKACEKGNLKGCMFLADVYKKGTAAAVDNNKSLNYYKKSFLLADIYCQQNSKDACKTLSFLYENGLGIEKDLNEADSASEKSCDLGDAASCYYLARINADNITEFLSYTDKACQNNLAYACLVIGNTYLTGFNENMAEVKKDTEKGILYINKACEINNEICANLADIYISGDDIEQDYNTAVTYYNTALKHYEMLCTEKNNNNPACRAIDIIKAKYSYDNNTIF</sequence>
<dbReference type="OrthoDB" id="9772133at2"/>
<dbReference type="EC" id="3.5.2.6" evidence="3"/>
<dbReference type="InterPro" id="IPR011990">
    <property type="entry name" value="TPR-like_helical_dom_sf"/>
</dbReference>
<reference evidence="3" key="1">
    <citation type="journal article" date="2014" name="Genome Announc.">
        <title>Draft genome sequences of the altered schaedler flora, a defined bacterial community from gnotobiotic mice.</title>
        <authorList>
            <person name="Wannemuehler M.J."/>
            <person name="Overstreet A.M."/>
            <person name="Ward D.V."/>
            <person name="Phillips G.J."/>
        </authorList>
    </citation>
    <scope>NUCLEOTIDE SEQUENCE</scope>
    <source>
        <strain evidence="3">ASF457</strain>
    </source>
</reference>
<dbReference type="InterPro" id="IPR040239">
    <property type="entry name" value="HcpB-like"/>
</dbReference>
<dbReference type="Proteomes" id="UP000017429">
    <property type="component" value="Chromosome"/>
</dbReference>
<protein>
    <submittedName>
        <fullName evidence="3">Beta-lactamase HcpD</fullName>
        <ecNumber evidence="3">3.5.2.6</ecNumber>
    </submittedName>
</protein>
<keyword evidence="2" id="KW-0677">Repeat</keyword>
<dbReference type="SMART" id="SM00671">
    <property type="entry name" value="SEL1"/>
    <property type="match status" value="5"/>
</dbReference>
<evidence type="ECO:0000313" key="4">
    <source>
        <dbReference type="Proteomes" id="UP000017429"/>
    </source>
</evidence>
<evidence type="ECO:0000256" key="2">
    <source>
        <dbReference type="ARBA" id="ARBA00022737"/>
    </source>
</evidence>
<dbReference type="GO" id="GO:0008800">
    <property type="term" value="F:beta-lactamase activity"/>
    <property type="evidence" value="ECO:0007669"/>
    <property type="project" value="UniProtKB-EC"/>
</dbReference>
<dbReference type="Gene3D" id="1.25.40.10">
    <property type="entry name" value="Tetratricopeptide repeat domain"/>
    <property type="match status" value="1"/>
</dbReference>
<comment type="similarity">
    <text evidence="1">Belongs to the hcp beta-lactamase family.</text>
</comment>
<dbReference type="PANTHER" id="PTHR13891:SF1">
    <property type="entry name" value="CYTOCHROME C OXIDASE ASSEMBLY FACTOR 7"/>
    <property type="match status" value="1"/>
</dbReference>
<reference evidence="3" key="2">
    <citation type="submission" date="2022-05" db="EMBL/GenBank/DDBJ databases">
        <authorList>
            <person name="Proctor A.L."/>
            <person name="Phillips G.J."/>
            <person name="Wannemuehler M.J."/>
        </authorList>
    </citation>
    <scope>NUCLEOTIDE SEQUENCE</scope>
    <source>
        <strain evidence="3">ASF457</strain>
    </source>
</reference>
<dbReference type="Pfam" id="PF08238">
    <property type="entry name" value="Sel1"/>
    <property type="match status" value="5"/>
</dbReference>
<dbReference type="EMBL" id="CP097562">
    <property type="protein sequence ID" value="USF23764.1"/>
    <property type="molecule type" value="Genomic_DNA"/>
</dbReference>
<evidence type="ECO:0000313" key="3">
    <source>
        <dbReference type="EMBL" id="USF23764.1"/>
    </source>
</evidence>
<proteinExistence type="inferred from homology"/>
<name>V2QE76_9BACT</name>
<keyword evidence="4" id="KW-1185">Reference proteome</keyword>
<accession>V2QE76</accession>
<dbReference type="RefSeq" id="WP_023275136.1">
    <property type="nucleotide sequence ID" value="NZ_CP097562.1"/>
</dbReference>
<dbReference type="PANTHER" id="PTHR13891">
    <property type="entry name" value="CYTOCHROME C OXIDASE ASSEMBLY FACTOR 7"/>
    <property type="match status" value="1"/>
</dbReference>
<keyword evidence="3" id="KW-0378">Hydrolase</keyword>
<reference evidence="3" key="3">
    <citation type="submission" date="2022-06" db="EMBL/GenBank/DDBJ databases">
        <title>Resources to Facilitate Use of the Altered Schaedler Flora (ASF) Mouse Model to Study Microbiome Function.</title>
        <authorList>
            <person name="Proctor A."/>
            <person name="Parvinroo S."/>
            <person name="Richie T."/>
            <person name="Jia X."/>
            <person name="Lee S.T.M."/>
            <person name="Karp P.D."/>
            <person name="Paley S."/>
            <person name="Kostic A.D."/>
            <person name="Pierre J.F."/>
            <person name="Wannemuehler M.J."/>
            <person name="Phillips G.J."/>
        </authorList>
    </citation>
    <scope>NUCLEOTIDE SEQUENCE</scope>
    <source>
        <strain evidence="3">ASF457</strain>
    </source>
</reference>
<organism evidence="3 4">
    <name type="scientific">Mucispirillum schaedleri ASF457</name>
    <dbReference type="NCBI Taxonomy" id="1379858"/>
    <lineage>
        <taxon>Bacteria</taxon>
        <taxon>Pseudomonadati</taxon>
        <taxon>Deferribacterota</taxon>
        <taxon>Deferribacteres</taxon>
        <taxon>Deferribacterales</taxon>
        <taxon>Mucispirillaceae</taxon>
        <taxon>Mucispirillum</taxon>
    </lineage>
</organism>
<dbReference type="AlphaFoldDB" id="V2QE76"/>
<gene>
    <name evidence="3" type="primary">hcpD</name>
    <name evidence="3" type="ORF">N508_000831</name>
</gene>
<dbReference type="PROSITE" id="PS51257">
    <property type="entry name" value="PROKAR_LIPOPROTEIN"/>
    <property type="match status" value="1"/>
</dbReference>
<evidence type="ECO:0000256" key="1">
    <source>
        <dbReference type="ARBA" id="ARBA00008486"/>
    </source>
</evidence>
<dbReference type="SUPFAM" id="SSF81901">
    <property type="entry name" value="HCP-like"/>
    <property type="match status" value="1"/>
</dbReference>
<dbReference type="InterPro" id="IPR006597">
    <property type="entry name" value="Sel1-like"/>
</dbReference>
<dbReference type="eggNOG" id="COG0790">
    <property type="taxonomic scope" value="Bacteria"/>
</dbReference>